<proteinExistence type="predicted"/>
<dbReference type="EMBL" id="LT960612">
    <property type="protein sequence ID" value="SON52579.1"/>
    <property type="molecule type" value="Genomic_DNA"/>
</dbReference>
<dbReference type="AlphaFoldDB" id="A0A2N8ZKY7"/>
<organism evidence="1 2">
    <name type="scientific">Vibrio tapetis subsp. tapetis</name>
    <dbReference type="NCBI Taxonomy" id="1671868"/>
    <lineage>
        <taxon>Bacteria</taxon>
        <taxon>Pseudomonadati</taxon>
        <taxon>Pseudomonadota</taxon>
        <taxon>Gammaproteobacteria</taxon>
        <taxon>Vibrionales</taxon>
        <taxon>Vibrionaceae</taxon>
        <taxon>Vibrio</taxon>
    </lineage>
</organism>
<evidence type="ECO:0000313" key="1">
    <source>
        <dbReference type="EMBL" id="SON52579.1"/>
    </source>
</evidence>
<gene>
    <name evidence="1" type="ORF">VTAP4600_B0967</name>
</gene>
<evidence type="ECO:0000313" key="2">
    <source>
        <dbReference type="Proteomes" id="UP000235828"/>
    </source>
</evidence>
<dbReference type="KEGG" id="vta:B0967"/>
<protein>
    <submittedName>
        <fullName evidence="1">Uncharacterized protein</fullName>
    </submittedName>
</protein>
<name>A0A2N8ZKY7_9VIBR</name>
<reference evidence="1 2" key="1">
    <citation type="submission" date="2017-10" db="EMBL/GenBank/DDBJ databases">
        <authorList>
            <person name="Banno H."/>
            <person name="Chua N.-H."/>
        </authorList>
    </citation>
    <scope>NUCLEOTIDE SEQUENCE [LARGE SCALE GENOMIC DNA]</scope>
    <source>
        <strain evidence="1">Vibrio tapetis CECT4600</strain>
    </source>
</reference>
<sequence>MGVVASKQHDAQTQDDCTKKLTDYRRILGLESAYFVDLTA</sequence>
<keyword evidence="2" id="KW-1185">Reference proteome</keyword>
<accession>A0A2N8ZKY7</accession>
<dbReference type="Proteomes" id="UP000235828">
    <property type="component" value="Chromosome B"/>
</dbReference>